<dbReference type="GO" id="GO:0051017">
    <property type="term" value="P:actin filament bundle assembly"/>
    <property type="evidence" value="ECO:0007669"/>
    <property type="project" value="TreeGrafter"/>
</dbReference>
<dbReference type="PANTHER" id="PTHR10551">
    <property type="entry name" value="FASCIN"/>
    <property type="match status" value="1"/>
</dbReference>
<dbReference type="RefSeq" id="WP_139586123.1">
    <property type="nucleotide sequence ID" value="NZ_VDFY01000187.1"/>
</dbReference>
<comment type="caution">
    <text evidence="4">The sequence shown here is derived from an EMBL/GenBank/DDBJ whole genome shotgun (WGS) entry which is preliminary data.</text>
</comment>
<dbReference type="InterPro" id="IPR000601">
    <property type="entry name" value="PKD_dom"/>
</dbReference>
<dbReference type="SMART" id="SM00710">
    <property type="entry name" value="PbH1"/>
    <property type="match status" value="6"/>
</dbReference>
<feature type="domain" description="PKD" evidence="3">
    <location>
        <begin position="459"/>
        <end position="519"/>
    </location>
</feature>
<dbReference type="InterPro" id="IPR012334">
    <property type="entry name" value="Pectin_lyas_fold"/>
</dbReference>
<dbReference type="InterPro" id="IPR006626">
    <property type="entry name" value="PbH1"/>
</dbReference>
<name>A0A5C4QL66_9ACTN</name>
<evidence type="ECO:0000256" key="2">
    <source>
        <dbReference type="SAM" id="SignalP"/>
    </source>
</evidence>
<dbReference type="InterPro" id="IPR008999">
    <property type="entry name" value="Actin-crosslinking"/>
</dbReference>
<dbReference type="SUPFAM" id="SSF49299">
    <property type="entry name" value="PKD domain"/>
    <property type="match status" value="1"/>
</dbReference>
<keyword evidence="5" id="KW-1185">Reference proteome</keyword>
<sequence length="774" mass="79479">MRKSLFSGLVTTVLTGGALMGTTVPAQADTPTTLYVRQNPSANCSDQYPGTLAQPFCSIGAAAAIVTGGQTVDIGGGVYMERVSVTSSGTPQQPIVFSSSSSSATLSGASAGFVIDGQHDVVLQNIRVFGSGDVPAVDARNSSGVTIREGGYGLNRPATSPVIRFAGVTGSSVSKTTVTGLTSTAAVTVDAASSDVDIVGTTVQGNANYTLADHTVGVRIDGPGNSYVGGRVDGFTDAAVALGPGAAGVVVANNLITGGAGHGVHNNGATGTAIANNTIKDRCRDGIRVDGASSGVSVQNNVLAVNGYFSQGFCDPAFLDGVEIGVYGGAVGRTVVDYNNAHHYYNDSPQIYAWNTPTSLAGFRAVSGQAAHDRETGQAPDSYDSANSAAPGYPDLDRTGQPRIDDPTVPNTGAGPVTYADRGAVETIRTPVVLFNVGLNLEARSVTVDASASTPGLAPIASYEFGFGDNSVVTQAGPIASHTYTRPGRYTLSIKIIGTDGRSTTRTEQVSLLQQTGTLALRALSNRRYVSYESGSGLQPNQTEPGATAQFDLADAGDGKIALFSRAVGRYVAISEFDNATLTATSILVDTREAFTMIRNSDSTISFQAPITAKYITADPSGTVAMSASSSTISTWEKFLQVNPPEANTALKAKVNGRYVSADGAGAKPLIASAPTASLWERFDVVELGNGQVGLLARVNNKFVSADGAGSKPLIANAPTASTWERFDIIRSSDGTISLRAAINGKFVSADGAGSKPLIANGPAISTWEKFTLG</sequence>
<evidence type="ECO:0000256" key="1">
    <source>
        <dbReference type="SAM" id="MobiDB-lite"/>
    </source>
</evidence>
<dbReference type="Gene3D" id="2.80.10.50">
    <property type="match status" value="2"/>
</dbReference>
<dbReference type="GO" id="GO:0016477">
    <property type="term" value="P:cell migration"/>
    <property type="evidence" value="ECO:0007669"/>
    <property type="project" value="TreeGrafter"/>
</dbReference>
<dbReference type="SMART" id="SM00089">
    <property type="entry name" value="PKD"/>
    <property type="match status" value="1"/>
</dbReference>
<dbReference type="AlphaFoldDB" id="A0A5C4QL66"/>
<dbReference type="Gene3D" id="2.60.40.10">
    <property type="entry name" value="Immunoglobulins"/>
    <property type="match status" value="1"/>
</dbReference>
<dbReference type="SUPFAM" id="SSF51126">
    <property type="entry name" value="Pectin lyase-like"/>
    <property type="match status" value="2"/>
</dbReference>
<dbReference type="InterPro" id="IPR022409">
    <property type="entry name" value="PKD/Chitinase_dom"/>
</dbReference>
<dbReference type="InterPro" id="IPR007742">
    <property type="entry name" value="NosD_dom"/>
</dbReference>
<dbReference type="PANTHER" id="PTHR10551:SF9">
    <property type="entry name" value="FASCIN-2"/>
    <property type="match status" value="1"/>
</dbReference>
<feature type="chain" id="PRO_5022971255" evidence="2">
    <location>
        <begin position="29"/>
        <end position="774"/>
    </location>
</feature>
<dbReference type="GO" id="GO:0005737">
    <property type="term" value="C:cytoplasm"/>
    <property type="evidence" value="ECO:0007669"/>
    <property type="project" value="TreeGrafter"/>
</dbReference>
<dbReference type="InterPro" id="IPR010431">
    <property type="entry name" value="Fascin"/>
</dbReference>
<dbReference type="Gene3D" id="2.160.20.10">
    <property type="entry name" value="Single-stranded right-handed beta-helix, Pectin lyase-like"/>
    <property type="match status" value="1"/>
</dbReference>
<dbReference type="Proteomes" id="UP000306145">
    <property type="component" value="Unassembled WGS sequence"/>
</dbReference>
<dbReference type="InterPro" id="IPR011050">
    <property type="entry name" value="Pectin_lyase_fold/virulence"/>
</dbReference>
<evidence type="ECO:0000313" key="4">
    <source>
        <dbReference type="EMBL" id="TNH26356.1"/>
    </source>
</evidence>
<gene>
    <name evidence="4" type="ORF">FHG89_21030</name>
</gene>
<protein>
    <submittedName>
        <fullName evidence="4">PKD domain-containing protein</fullName>
    </submittedName>
</protein>
<keyword evidence="2" id="KW-0732">Signal</keyword>
<dbReference type="GO" id="GO:0005975">
    <property type="term" value="P:carbohydrate metabolic process"/>
    <property type="evidence" value="ECO:0007669"/>
    <property type="project" value="UniProtKB-ARBA"/>
</dbReference>
<organism evidence="4 5">
    <name type="scientific">Micromonospora orduensis</name>
    <dbReference type="NCBI Taxonomy" id="1420891"/>
    <lineage>
        <taxon>Bacteria</taxon>
        <taxon>Bacillati</taxon>
        <taxon>Actinomycetota</taxon>
        <taxon>Actinomycetes</taxon>
        <taxon>Micromonosporales</taxon>
        <taxon>Micromonosporaceae</taxon>
        <taxon>Micromonospora</taxon>
    </lineage>
</organism>
<feature type="region of interest" description="Disordered" evidence="1">
    <location>
        <begin position="367"/>
        <end position="418"/>
    </location>
</feature>
<dbReference type="GO" id="GO:0015629">
    <property type="term" value="C:actin cytoskeleton"/>
    <property type="evidence" value="ECO:0007669"/>
    <property type="project" value="TreeGrafter"/>
</dbReference>
<dbReference type="OrthoDB" id="226690at2"/>
<dbReference type="InterPro" id="IPR013783">
    <property type="entry name" value="Ig-like_fold"/>
</dbReference>
<dbReference type="SUPFAM" id="SSF50405">
    <property type="entry name" value="Actin-crosslinking proteins"/>
    <property type="match status" value="3"/>
</dbReference>
<dbReference type="Pfam" id="PF18911">
    <property type="entry name" value="PKD_4"/>
    <property type="match status" value="1"/>
</dbReference>
<dbReference type="PROSITE" id="PS50093">
    <property type="entry name" value="PKD"/>
    <property type="match status" value="1"/>
</dbReference>
<dbReference type="GO" id="GO:0007163">
    <property type="term" value="P:establishment or maintenance of cell polarity"/>
    <property type="evidence" value="ECO:0007669"/>
    <property type="project" value="TreeGrafter"/>
</dbReference>
<dbReference type="EMBL" id="VDFY01000187">
    <property type="protein sequence ID" value="TNH26356.1"/>
    <property type="molecule type" value="Genomic_DNA"/>
</dbReference>
<dbReference type="Pfam" id="PF05048">
    <property type="entry name" value="NosD"/>
    <property type="match status" value="1"/>
</dbReference>
<dbReference type="InterPro" id="IPR035986">
    <property type="entry name" value="PKD_dom_sf"/>
</dbReference>
<feature type="signal peptide" evidence="2">
    <location>
        <begin position="1"/>
        <end position="28"/>
    </location>
</feature>
<dbReference type="CDD" id="cd00257">
    <property type="entry name" value="beta-trefoil_FSCN-like"/>
    <property type="match status" value="2"/>
</dbReference>
<evidence type="ECO:0000313" key="5">
    <source>
        <dbReference type="Proteomes" id="UP000306145"/>
    </source>
</evidence>
<feature type="compositionally biased region" description="Basic and acidic residues" evidence="1">
    <location>
        <begin position="395"/>
        <end position="406"/>
    </location>
</feature>
<proteinExistence type="predicted"/>
<dbReference type="CDD" id="cd00146">
    <property type="entry name" value="PKD"/>
    <property type="match status" value="1"/>
</dbReference>
<evidence type="ECO:0000259" key="3">
    <source>
        <dbReference type="PROSITE" id="PS50093"/>
    </source>
</evidence>
<accession>A0A5C4QL66</accession>
<reference evidence="4 5" key="1">
    <citation type="submission" date="2019-06" db="EMBL/GenBank/DDBJ databases">
        <title>Micromonospora ordensis sp. nov., isolated from deep marine sediment.</title>
        <authorList>
            <person name="Veyisoglu A."/>
            <person name="Carro L."/>
            <person name="Klenk H.-P."/>
            <person name="Sahin N."/>
        </authorList>
    </citation>
    <scope>NUCLEOTIDE SEQUENCE [LARGE SCALE GENOMIC DNA]</scope>
    <source>
        <strain evidence="4 5">S2509</strain>
    </source>
</reference>
<dbReference type="GO" id="GO:0051015">
    <property type="term" value="F:actin filament binding"/>
    <property type="evidence" value="ECO:0007669"/>
    <property type="project" value="InterPro"/>
</dbReference>